<evidence type="ECO:0000313" key="9">
    <source>
        <dbReference type="Proteomes" id="UP000518887"/>
    </source>
</evidence>
<evidence type="ECO:0000313" key="8">
    <source>
        <dbReference type="EMBL" id="MBB5227362.1"/>
    </source>
</evidence>
<dbReference type="PANTHER" id="PTHR43085:SF1">
    <property type="entry name" value="PSEUDOURIDINE KINASE-RELATED"/>
    <property type="match status" value="1"/>
</dbReference>
<proteinExistence type="inferred from homology"/>
<accession>A0A7W8GBE5</accession>
<protein>
    <submittedName>
        <fullName evidence="8">Fructokinase</fullName>
        <ecNumber evidence="8">2.7.1.4</ecNumber>
    </submittedName>
</protein>
<dbReference type="GO" id="GO:0006000">
    <property type="term" value="P:fructose metabolic process"/>
    <property type="evidence" value="ECO:0007669"/>
    <property type="project" value="UniProtKB-ARBA"/>
</dbReference>
<dbReference type="AlphaFoldDB" id="A0A7W8GBE5"/>
<keyword evidence="3" id="KW-0547">Nucleotide-binding</keyword>
<dbReference type="RefSeq" id="WP_184661527.1">
    <property type="nucleotide sequence ID" value="NZ_CP031518.1"/>
</dbReference>
<dbReference type="PROSITE" id="PS00583">
    <property type="entry name" value="PFKB_KINASES_1"/>
    <property type="match status" value="1"/>
</dbReference>
<comment type="similarity">
    <text evidence="1 6">Belongs to the carbohydrate kinase PfkB family.</text>
</comment>
<reference evidence="8 9" key="1">
    <citation type="submission" date="2020-08" db="EMBL/GenBank/DDBJ databases">
        <title>Genomic Encyclopedia of Type Strains, Phase IV (KMG-IV): sequencing the most valuable type-strain genomes for metagenomic binning, comparative biology and taxonomic classification.</title>
        <authorList>
            <person name="Goeker M."/>
        </authorList>
    </citation>
    <scope>NUCLEOTIDE SEQUENCE [LARGE SCALE GENOMIC DNA]</scope>
    <source>
        <strain evidence="8 9">DSM 103462</strain>
    </source>
</reference>
<dbReference type="PROSITE" id="PS00584">
    <property type="entry name" value="PFKB_KINASES_2"/>
    <property type="match status" value="1"/>
</dbReference>
<dbReference type="GO" id="GO:0005524">
    <property type="term" value="F:ATP binding"/>
    <property type="evidence" value="ECO:0007669"/>
    <property type="project" value="UniProtKB-KW"/>
</dbReference>
<gene>
    <name evidence="8" type="ORF">HNP76_002761</name>
</gene>
<evidence type="ECO:0000256" key="2">
    <source>
        <dbReference type="ARBA" id="ARBA00022679"/>
    </source>
</evidence>
<name>A0A7W8GBE5_9SPIR</name>
<sequence length="327" mass="35118">MKKKIDVTALGEILIDFTFAGKSSAGKNIFEENPGGAPANCACAVSKLGGKSAFIGMTGEDSFGNDLRTVLEELNVNTKGMCTTKNQHTTLAFVTLDQSGERHFSFCRNPGADTQLSVSDLNQEILEDTKFLHIGSLSLTDEPAKSATEEAVRIVKEAGGFVSYDPNYRETLWGNREDAIPTIKSMISKADMVKVSEEELALLYGKNLSYEEGAVQILSEGASLVLVTLGSKGVFYAARTPNFTENGIVPAKKVSVVDTTGAGDSFNGGLLYRLSQKENPFDFTKEGIESDLSFANAVAALCVTKRGAIPALPALSEVELFQRKESK</sequence>
<dbReference type="SUPFAM" id="SSF53613">
    <property type="entry name" value="Ribokinase-like"/>
    <property type="match status" value="1"/>
</dbReference>
<dbReference type="Proteomes" id="UP000518887">
    <property type="component" value="Unassembled WGS sequence"/>
</dbReference>
<evidence type="ECO:0000256" key="1">
    <source>
        <dbReference type="ARBA" id="ARBA00010688"/>
    </source>
</evidence>
<dbReference type="Pfam" id="PF00294">
    <property type="entry name" value="PfkB"/>
    <property type="match status" value="1"/>
</dbReference>
<feature type="domain" description="Carbohydrate kinase PfkB" evidence="7">
    <location>
        <begin position="6"/>
        <end position="314"/>
    </location>
</feature>
<dbReference type="EC" id="2.7.1.4" evidence="8"/>
<evidence type="ECO:0000259" key="7">
    <source>
        <dbReference type="Pfam" id="PF00294"/>
    </source>
</evidence>
<dbReference type="PANTHER" id="PTHR43085">
    <property type="entry name" value="HEXOKINASE FAMILY MEMBER"/>
    <property type="match status" value="1"/>
</dbReference>
<dbReference type="Gene3D" id="3.40.1190.20">
    <property type="match status" value="1"/>
</dbReference>
<dbReference type="CDD" id="cd01167">
    <property type="entry name" value="bac_FRK"/>
    <property type="match status" value="1"/>
</dbReference>
<dbReference type="InterPro" id="IPR029056">
    <property type="entry name" value="Ribokinase-like"/>
</dbReference>
<organism evidence="8 9">
    <name type="scientific">Treponema ruminis</name>
    <dbReference type="NCBI Taxonomy" id="744515"/>
    <lineage>
        <taxon>Bacteria</taxon>
        <taxon>Pseudomonadati</taxon>
        <taxon>Spirochaetota</taxon>
        <taxon>Spirochaetia</taxon>
        <taxon>Spirochaetales</taxon>
        <taxon>Treponemataceae</taxon>
        <taxon>Treponema</taxon>
    </lineage>
</organism>
<evidence type="ECO:0000256" key="6">
    <source>
        <dbReference type="RuleBase" id="RU003704"/>
    </source>
</evidence>
<evidence type="ECO:0000256" key="3">
    <source>
        <dbReference type="ARBA" id="ARBA00022741"/>
    </source>
</evidence>
<dbReference type="EMBL" id="JACHFQ010000010">
    <property type="protein sequence ID" value="MBB5227362.1"/>
    <property type="molecule type" value="Genomic_DNA"/>
</dbReference>
<dbReference type="InterPro" id="IPR011611">
    <property type="entry name" value="PfkB_dom"/>
</dbReference>
<evidence type="ECO:0000256" key="5">
    <source>
        <dbReference type="ARBA" id="ARBA00022840"/>
    </source>
</evidence>
<comment type="caution">
    <text evidence="8">The sequence shown here is derived from an EMBL/GenBank/DDBJ whole genome shotgun (WGS) entry which is preliminary data.</text>
</comment>
<keyword evidence="9" id="KW-1185">Reference proteome</keyword>
<keyword evidence="2 6" id="KW-0808">Transferase</keyword>
<evidence type="ECO:0000256" key="4">
    <source>
        <dbReference type="ARBA" id="ARBA00022777"/>
    </source>
</evidence>
<dbReference type="InterPro" id="IPR002139">
    <property type="entry name" value="Ribo/fructo_kinase"/>
</dbReference>
<dbReference type="PRINTS" id="PR00990">
    <property type="entry name" value="RIBOKINASE"/>
</dbReference>
<keyword evidence="4 6" id="KW-0418">Kinase</keyword>
<keyword evidence="5" id="KW-0067">ATP-binding</keyword>
<dbReference type="InterPro" id="IPR050306">
    <property type="entry name" value="PfkB_Carbo_kinase"/>
</dbReference>
<dbReference type="InterPro" id="IPR002173">
    <property type="entry name" value="Carboh/pur_kinase_PfkB_CS"/>
</dbReference>
<dbReference type="GO" id="GO:0008865">
    <property type="term" value="F:fructokinase activity"/>
    <property type="evidence" value="ECO:0007669"/>
    <property type="project" value="UniProtKB-EC"/>
</dbReference>